<keyword evidence="1" id="KW-1133">Transmembrane helix</keyword>
<evidence type="ECO:0000313" key="3">
    <source>
        <dbReference type="Proteomes" id="UP000242861"/>
    </source>
</evidence>
<keyword evidence="1" id="KW-0812">Transmembrane</keyword>
<dbReference type="Proteomes" id="UP000242861">
    <property type="component" value="Unassembled WGS sequence"/>
</dbReference>
<evidence type="ECO:0000313" key="2">
    <source>
        <dbReference type="EMBL" id="PKF72495.1"/>
    </source>
</evidence>
<evidence type="ECO:0008006" key="4">
    <source>
        <dbReference type="Google" id="ProtNLM"/>
    </source>
</evidence>
<comment type="caution">
    <text evidence="2">The sequence shown here is derived from an EMBL/GenBank/DDBJ whole genome shotgun (WGS) entry which is preliminary data.</text>
</comment>
<sequence length="190" mass="20700">MPLATPRQQWLVGLILLCLLLLTRGQHFATLNLPSASWAVYFVGGALLASPLAFAGLFAGAVAMDFGLFSQGAVSDWCLTPAYWLLLPAYASLWLGGRLYARGHACQASALWRLLCCVLGASLVCHLLSSGGFYFFSGHFADASLANWLPRIAEYYPRSLAAMSFYVCLAAVLYSLRQGLALASRQQRWL</sequence>
<name>A0A2I0CT55_9PSED</name>
<feature type="transmembrane region" description="Helical" evidence="1">
    <location>
        <begin position="110"/>
        <end position="135"/>
    </location>
</feature>
<keyword evidence="1" id="KW-0472">Membrane</keyword>
<feature type="transmembrane region" description="Helical" evidence="1">
    <location>
        <begin position="41"/>
        <end position="63"/>
    </location>
</feature>
<protein>
    <recommendedName>
        <fullName evidence="4">Cobalamin ABC transporter</fullName>
    </recommendedName>
</protein>
<accession>A0A2I0CT55</accession>
<dbReference type="RefSeq" id="WP_101192549.1">
    <property type="nucleotide sequence ID" value="NZ_PIYS01000003.1"/>
</dbReference>
<proteinExistence type="predicted"/>
<reference evidence="3" key="1">
    <citation type="submission" date="2017-12" db="EMBL/GenBank/DDBJ databases">
        <authorList>
            <person name="Yu X.-Y."/>
        </authorList>
    </citation>
    <scope>NUCLEOTIDE SEQUENCE [LARGE SCALE GENOMIC DNA]</scope>
    <source>
        <strain evidence="3">ZYSR67-Z</strain>
    </source>
</reference>
<gene>
    <name evidence="2" type="ORF">CW360_01895</name>
</gene>
<organism evidence="2 3">
    <name type="scientific">Pseudomonas fluvialis</name>
    <dbReference type="NCBI Taxonomy" id="1793966"/>
    <lineage>
        <taxon>Bacteria</taxon>
        <taxon>Pseudomonadati</taxon>
        <taxon>Pseudomonadota</taxon>
        <taxon>Gammaproteobacteria</taxon>
        <taxon>Pseudomonadales</taxon>
        <taxon>Pseudomonadaceae</taxon>
        <taxon>Pseudomonas</taxon>
    </lineage>
</organism>
<dbReference type="EMBL" id="PIYS01000003">
    <property type="protein sequence ID" value="PKF72495.1"/>
    <property type="molecule type" value="Genomic_DNA"/>
</dbReference>
<evidence type="ECO:0000256" key="1">
    <source>
        <dbReference type="SAM" id="Phobius"/>
    </source>
</evidence>
<feature type="transmembrane region" description="Helical" evidence="1">
    <location>
        <begin position="155"/>
        <end position="176"/>
    </location>
</feature>
<dbReference type="AlphaFoldDB" id="A0A2I0CT55"/>